<evidence type="ECO:0000313" key="9">
    <source>
        <dbReference type="Proteomes" id="UP000077755"/>
    </source>
</evidence>
<dbReference type="GO" id="GO:0005634">
    <property type="term" value="C:nucleus"/>
    <property type="evidence" value="ECO:0007669"/>
    <property type="project" value="UniProtKB-SubCell"/>
</dbReference>
<name>A0AAF0WLE2_DAUCS</name>
<evidence type="ECO:0000256" key="3">
    <source>
        <dbReference type="ARBA" id="ARBA00023015"/>
    </source>
</evidence>
<dbReference type="InterPro" id="IPR008676">
    <property type="entry name" value="MRG"/>
</dbReference>
<organism evidence="8 9">
    <name type="scientific">Daucus carota subsp. sativus</name>
    <name type="common">Carrot</name>
    <dbReference type="NCBI Taxonomy" id="79200"/>
    <lineage>
        <taxon>Eukaryota</taxon>
        <taxon>Viridiplantae</taxon>
        <taxon>Streptophyta</taxon>
        <taxon>Embryophyta</taxon>
        <taxon>Tracheophyta</taxon>
        <taxon>Spermatophyta</taxon>
        <taxon>Magnoliopsida</taxon>
        <taxon>eudicotyledons</taxon>
        <taxon>Gunneridae</taxon>
        <taxon>Pentapetalae</taxon>
        <taxon>asterids</taxon>
        <taxon>campanulids</taxon>
        <taxon>Apiales</taxon>
        <taxon>Apiaceae</taxon>
        <taxon>Apioideae</taxon>
        <taxon>Scandiceae</taxon>
        <taxon>Daucinae</taxon>
        <taxon>Daucus</taxon>
        <taxon>Daucus sect. Daucus</taxon>
    </lineage>
</organism>
<evidence type="ECO:0000256" key="1">
    <source>
        <dbReference type="ARBA" id="ARBA00004123"/>
    </source>
</evidence>
<evidence type="ECO:0000256" key="5">
    <source>
        <dbReference type="ARBA" id="ARBA00023242"/>
    </source>
</evidence>
<dbReference type="KEGG" id="dcr:108211794"/>
<dbReference type="GO" id="GO:0006355">
    <property type="term" value="P:regulation of DNA-templated transcription"/>
    <property type="evidence" value="ECO:0007669"/>
    <property type="project" value="InterPro"/>
</dbReference>
<dbReference type="InterPro" id="IPR026541">
    <property type="entry name" value="MRG_dom"/>
</dbReference>
<dbReference type="SUPFAM" id="SSF54160">
    <property type="entry name" value="Chromo domain-like"/>
    <property type="match status" value="1"/>
</dbReference>
<dbReference type="Proteomes" id="UP000077755">
    <property type="component" value="Chromosome 3"/>
</dbReference>
<keyword evidence="2" id="KW-0156">Chromatin regulator</keyword>
<sequence>MRYFKKNAQQVSRWQRTRVTHQNGTESQNLTIKTPPFVSFVFVSDILNLEHKINNYFVQQGVRKESPMEMGRSSTGVSGDSVADGVDLMACDERLYVQGEKVWASHKGEWYPAKVQKVESRMEAFTYFVHYLGWKKRWDEWLDTKKLMKFTEADVQKQLAQSDRPAVVKNIKPGQKNKTKISAAARGKKGKGGSNFKENCLITEENMLNIEIPPTLKKQLLDDCEFVTHLGKLVKLPRTPTVDDILKKYFVARVRKNDESKEAIQEILSGLRCYFDKALPAMLLYKSERKQYEEVTAEDIPPSTVYGAEHLLRLFVKLPEILYDAKIEEETLMKLQPKILDLLKFLQKNQSTYFLSTYQSPEELDPEMQE</sequence>
<feature type="domain" description="MRG" evidence="6">
    <location>
        <begin position="204"/>
        <end position="359"/>
    </location>
</feature>
<keyword evidence="3" id="KW-0805">Transcription regulation</keyword>
<keyword evidence="4" id="KW-0804">Transcription</keyword>
<feature type="domain" description="Tudor-knot" evidence="7">
    <location>
        <begin position="98"/>
        <end position="147"/>
    </location>
</feature>
<dbReference type="EMBL" id="CP093345">
    <property type="protein sequence ID" value="WOG90731.1"/>
    <property type="molecule type" value="Genomic_DNA"/>
</dbReference>
<dbReference type="InterPro" id="IPR038217">
    <property type="entry name" value="MRG_C_sf"/>
</dbReference>
<dbReference type="Pfam" id="PF11717">
    <property type="entry name" value="Tudor-knot"/>
    <property type="match status" value="1"/>
</dbReference>
<evidence type="ECO:0008006" key="10">
    <source>
        <dbReference type="Google" id="ProtNLM"/>
    </source>
</evidence>
<dbReference type="Gene3D" id="1.10.274.30">
    <property type="entry name" value="MRG domain"/>
    <property type="match status" value="1"/>
</dbReference>
<dbReference type="AlphaFoldDB" id="A0AAF0WLE2"/>
<accession>A0AAF0WLE2</accession>
<dbReference type="InterPro" id="IPR016197">
    <property type="entry name" value="Chromo-like_dom_sf"/>
</dbReference>
<dbReference type="GO" id="GO:0000123">
    <property type="term" value="C:histone acetyltransferase complex"/>
    <property type="evidence" value="ECO:0007669"/>
    <property type="project" value="TreeGrafter"/>
</dbReference>
<keyword evidence="5" id="KW-0539">Nucleus</keyword>
<dbReference type="PANTHER" id="PTHR10880">
    <property type="entry name" value="MORTALITY FACTOR 4-LIKE PROTEIN"/>
    <property type="match status" value="1"/>
</dbReference>
<dbReference type="GO" id="GO:1990841">
    <property type="term" value="F:promoter-specific chromatin binding"/>
    <property type="evidence" value="ECO:0007669"/>
    <property type="project" value="UniProtKB-ARBA"/>
</dbReference>
<proteinExistence type="predicted"/>
<dbReference type="PANTHER" id="PTHR10880:SF44">
    <property type="entry name" value="PROTEIN MRG2"/>
    <property type="match status" value="1"/>
</dbReference>
<dbReference type="FunFam" id="1.10.274.30:FF:000005">
    <property type="entry name" value="Chromatin modification-related protein EAF3"/>
    <property type="match status" value="1"/>
</dbReference>
<evidence type="ECO:0000259" key="6">
    <source>
        <dbReference type="Pfam" id="PF05712"/>
    </source>
</evidence>
<dbReference type="PROSITE" id="PS51640">
    <property type="entry name" value="MRG"/>
    <property type="match status" value="1"/>
</dbReference>
<dbReference type="GO" id="GO:0048586">
    <property type="term" value="P:regulation of long-day photoperiodism, flowering"/>
    <property type="evidence" value="ECO:0007669"/>
    <property type="project" value="UniProtKB-ARBA"/>
</dbReference>
<dbReference type="Gene3D" id="2.30.30.140">
    <property type="match status" value="1"/>
</dbReference>
<dbReference type="Pfam" id="PF05712">
    <property type="entry name" value="MRG"/>
    <property type="match status" value="1"/>
</dbReference>
<reference evidence="8" key="2">
    <citation type="submission" date="2022-03" db="EMBL/GenBank/DDBJ databases">
        <title>Draft title - Genomic analysis of global carrot germplasm unveils the trajectory of domestication and the origin of high carotenoid orange carrot.</title>
        <authorList>
            <person name="Iorizzo M."/>
            <person name="Ellison S."/>
            <person name="Senalik D."/>
            <person name="Macko-Podgorni A."/>
            <person name="Grzebelus D."/>
            <person name="Bostan H."/>
            <person name="Rolling W."/>
            <person name="Curaba J."/>
            <person name="Simon P."/>
        </authorList>
    </citation>
    <scope>NUCLEOTIDE SEQUENCE</scope>
    <source>
        <tissue evidence="8">Leaf</tissue>
    </source>
</reference>
<dbReference type="GO" id="GO:0006325">
    <property type="term" value="P:chromatin organization"/>
    <property type="evidence" value="ECO:0007669"/>
    <property type="project" value="UniProtKB-KW"/>
</dbReference>
<comment type="subcellular location">
    <subcellularLocation>
        <location evidence="1">Nucleus</location>
    </subcellularLocation>
</comment>
<evidence type="ECO:0000313" key="8">
    <source>
        <dbReference type="EMBL" id="WOG90731.1"/>
    </source>
</evidence>
<dbReference type="InterPro" id="IPR025995">
    <property type="entry name" value="Tudor-knot"/>
</dbReference>
<gene>
    <name evidence="8" type="ORF">DCAR_0309975</name>
</gene>
<evidence type="ECO:0000256" key="4">
    <source>
        <dbReference type="ARBA" id="ARBA00023163"/>
    </source>
</evidence>
<reference evidence="8" key="1">
    <citation type="journal article" date="2016" name="Nat. Genet.">
        <title>A high-quality carrot genome assembly provides new insights into carotenoid accumulation and asterid genome evolution.</title>
        <authorList>
            <person name="Iorizzo M."/>
            <person name="Ellison S."/>
            <person name="Senalik D."/>
            <person name="Zeng P."/>
            <person name="Satapoomin P."/>
            <person name="Huang J."/>
            <person name="Bowman M."/>
            <person name="Iovene M."/>
            <person name="Sanseverino W."/>
            <person name="Cavagnaro P."/>
            <person name="Yildiz M."/>
            <person name="Macko-Podgorni A."/>
            <person name="Moranska E."/>
            <person name="Grzebelus E."/>
            <person name="Grzebelus D."/>
            <person name="Ashrafi H."/>
            <person name="Zheng Z."/>
            <person name="Cheng S."/>
            <person name="Spooner D."/>
            <person name="Van Deynze A."/>
            <person name="Simon P."/>
        </authorList>
    </citation>
    <scope>NUCLEOTIDE SEQUENCE</scope>
    <source>
        <tissue evidence="8">Leaf</tissue>
    </source>
</reference>
<protein>
    <recommendedName>
        <fullName evidence="10">MRG domain-containing protein</fullName>
    </recommendedName>
</protein>
<evidence type="ECO:0000259" key="7">
    <source>
        <dbReference type="Pfam" id="PF11717"/>
    </source>
</evidence>
<evidence type="ECO:0000256" key="2">
    <source>
        <dbReference type="ARBA" id="ARBA00022853"/>
    </source>
</evidence>
<keyword evidence="9" id="KW-1185">Reference proteome</keyword>